<dbReference type="PANTHER" id="PTHR30346:SF0">
    <property type="entry name" value="HCA OPERON TRANSCRIPTIONAL ACTIVATOR HCAR"/>
    <property type="match status" value="1"/>
</dbReference>
<protein>
    <submittedName>
        <fullName evidence="5">LysR family transcriptional regulator</fullName>
    </submittedName>
</protein>
<dbReference type="GO" id="GO:0003677">
    <property type="term" value="F:DNA binding"/>
    <property type="evidence" value="ECO:0007669"/>
    <property type="project" value="UniProtKB-KW"/>
</dbReference>
<dbReference type="SUPFAM" id="SSF46785">
    <property type="entry name" value="Winged helix' DNA-binding domain"/>
    <property type="match status" value="1"/>
</dbReference>
<accession>A0A0V3ZQQ8</accession>
<organism evidence="5 6">
    <name type="scientific">Pseudomonas aeruginosa</name>
    <dbReference type="NCBI Taxonomy" id="287"/>
    <lineage>
        <taxon>Bacteria</taxon>
        <taxon>Pseudomonadati</taxon>
        <taxon>Pseudomonadota</taxon>
        <taxon>Gammaproteobacteria</taxon>
        <taxon>Pseudomonadales</taxon>
        <taxon>Pseudomonadaceae</taxon>
        <taxon>Pseudomonas</taxon>
    </lineage>
</organism>
<dbReference type="Pfam" id="PF03466">
    <property type="entry name" value="LysR_substrate"/>
    <property type="match status" value="1"/>
</dbReference>
<sequence length="302" mass="33043">MELRLLRYFVAVAEELHFARAAERLGVEQSPVSRAMRNLEATLGVQLFDRSAHQTRLTWAGQVFLGECRRVLATVEQAVSAAKAAAQGYQGYLRIAICDSLAQPHIATLLARSREEEPELEIRVFELPFAQQLKGLHNDLLDIGFALSDAVSEGLVAEPVWTDPLSVIVPVRHPLLAHAEVPLDEALKFPLVLCHPDAGSGCHHQIQAVLQGASKPLKLVDQVTSLGVMLTLVGAGYGLGFAIASQVQTLNRPDITVRPLAGTPPMLSTYLLRRSAEPSEPMKRFLQRAREEFLPKGDEPAS</sequence>
<dbReference type="CDD" id="cd08414">
    <property type="entry name" value="PBP2_LTTR_aromatics_like"/>
    <property type="match status" value="1"/>
</dbReference>
<reference evidence="5" key="1">
    <citation type="submission" date="2020-01" db="EMBL/GenBank/DDBJ databases">
        <title>Bacteria Cultured from War Wounds Associated with the Conflict in Eastern Ukraine.</title>
        <authorList>
            <person name="Snesrud E."/>
            <person name="Galac M.R."/>
            <person name="Mc Gann P."/>
            <person name="Valentine K."/>
            <person name="Viacheslav K."/>
        </authorList>
    </citation>
    <scope>NUCLEOTIDE SEQUENCE</scope>
    <source>
        <strain evidence="5">VNMU148</strain>
    </source>
</reference>
<dbReference type="SUPFAM" id="SSF53850">
    <property type="entry name" value="Periplasmic binding protein-like II"/>
    <property type="match status" value="1"/>
</dbReference>
<evidence type="ECO:0000313" key="6">
    <source>
        <dbReference type="Proteomes" id="UP000644192"/>
    </source>
</evidence>
<evidence type="ECO:0000256" key="1">
    <source>
        <dbReference type="ARBA" id="ARBA00009437"/>
    </source>
</evidence>
<dbReference type="Pfam" id="PF00126">
    <property type="entry name" value="HTH_1"/>
    <property type="match status" value="1"/>
</dbReference>
<dbReference type="FunFam" id="1.10.10.10:FF:000001">
    <property type="entry name" value="LysR family transcriptional regulator"/>
    <property type="match status" value="1"/>
</dbReference>
<dbReference type="InterPro" id="IPR005119">
    <property type="entry name" value="LysR_subst-bd"/>
</dbReference>
<dbReference type="PRINTS" id="PR00039">
    <property type="entry name" value="HTHLYSR"/>
</dbReference>
<dbReference type="GO" id="GO:0003700">
    <property type="term" value="F:DNA-binding transcription factor activity"/>
    <property type="evidence" value="ECO:0007669"/>
    <property type="project" value="InterPro"/>
</dbReference>
<dbReference type="GeneID" id="93828116"/>
<evidence type="ECO:0000313" key="5">
    <source>
        <dbReference type="EMBL" id="MZZ16828.1"/>
    </source>
</evidence>
<dbReference type="RefSeq" id="WP_003141085.1">
    <property type="nucleotide sequence ID" value="NZ_CAADKB010000394.1"/>
</dbReference>
<dbReference type="GO" id="GO:0032993">
    <property type="term" value="C:protein-DNA complex"/>
    <property type="evidence" value="ECO:0007669"/>
    <property type="project" value="TreeGrafter"/>
</dbReference>
<gene>
    <name evidence="5" type="ORF">GUL26_31665</name>
</gene>
<dbReference type="InterPro" id="IPR036388">
    <property type="entry name" value="WH-like_DNA-bd_sf"/>
</dbReference>
<dbReference type="InterPro" id="IPR000847">
    <property type="entry name" value="LysR_HTH_N"/>
</dbReference>
<comment type="similarity">
    <text evidence="1">Belongs to the LysR transcriptional regulatory family.</text>
</comment>
<dbReference type="Proteomes" id="UP000644192">
    <property type="component" value="Unassembled WGS sequence"/>
</dbReference>
<keyword evidence="2" id="KW-0805">Transcription regulation</keyword>
<proteinExistence type="inferred from homology"/>
<dbReference type="EMBL" id="WXZT01000034">
    <property type="protein sequence ID" value="MZZ16828.1"/>
    <property type="molecule type" value="Genomic_DNA"/>
</dbReference>
<dbReference type="InterPro" id="IPR036390">
    <property type="entry name" value="WH_DNA-bd_sf"/>
</dbReference>
<dbReference type="Gene3D" id="3.40.190.10">
    <property type="entry name" value="Periplasmic binding protein-like II"/>
    <property type="match status" value="2"/>
</dbReference>
<comment type="caution">
    <text evidence="5">The sequence shown here is derived from an EMBL/GenBank/DDBJ whole genome shotgun (WGS) entry which is preliminary data.</text>
</comment>
<evidence type="ECO:0000256" key="2">
    <source>
        <dbReference type="ARBA" id="ARBA00023015"/>
    </source>
</evidence>
<evidence type="ECO:0000256" key="3">
    <source>
        <dbReference type="ARBA" id="ARBA00023125"/>
    </source>
</evidence>
<dbReference type="AlphaFoldDB" id="A0A0V3ZQQ8"/>
<keyword evidence="4" id="KW-0804">Transcription</keyword>
<dbReference type="PROSITE" id="PS50931">
    <property type="entry name" value="HTH_LYSR"/>
    <property type="match status" value="1"/>
</dbReference>
<evidence type="ECO:0000256" key="4">
    <source>
        <dbReference type="ARBA" id="ARBA00023163"/>
    </source>
</evidence>
<keyword evidence="3" id="KW-0238">DNA-binding</keyword>
<name>A0A0V3ZQQ8_PSEAI</name>
<dbReference type="PANTHER" id="PTHR30346">
    <property type="entry name" value="TRANSCRIPTIONAL DUAL REGULATOR HCAR-RELATED"/>
    <property type="match status" value="1"/>
</dbReference>
<dbReference type="Gene3D" id="1.10.10.10">
    <property type="entry name" value="Winged helix-like DNA-binding domain superfamily/Winged helix DNA-binding domain"/>
    <property type="match status" value="1"/>
</dbReference>